<gene>
    <name evidence="1" type="ORF">SNAT2548_LOCUS7868</name>
</gene>
<comment type="caution">
    <text evidence="1">The sequence shown here is derived from an EMBL/GenBank/DDBJ whole genome shotgun (WGS) entry which is preliminary data.</text>
</comment>
<organism evidence="1 2">
    <name type="scientific">Symbiodinium natans</name>
    <dbReference type="NCBI Taxonomy" id="878477"/>
    <lineage>
        <taxon>Eukaryota</taxon>
        <taxon>Sar</taxon>
        <taxon>Alveolata</taxon>
        <taxon>Dinophyceae</taxon>
        <taxon>Suessiales</taxon>
        <taxon>Symbiodiniaceae</taxon>
        <taxon>Symbiodinium</taxon>
    </lineage>
</organism>
<dbReference type="PANTHER" id="PTHR17630">
    <property type="entry name" value="DIENELACTONE HYDROLASE"/>
    <property type="match status" value="1"/>
</dbReference>
<dbReference type="InterPro" id="IPR029058">
    <property type="entry name" value="AB_hydrolase_fold"/>
</dbReference>
<dbReference type="EMBL" id="CAJNDS010000562">
    <property type="protein sequence ID" value="CAE7218610.1"/>
    <property type="molecule type" value="Genomic_DNA"/>
</dbReference>
<sequence>KFDYKPKGEHFELPGVASRSASCKLYVVGAASTDETWRDKGPVLVMWSDSFGPFSGMHRKLADEFSARTGGIALLPDPFEGSGGLIPQYGEEDDKPNQLGCNIFTWNLIIGFIWNGRSFMKRYPWDGNLECLCKDQLIPYLRSKGVEKFAMLGFCYGSWIIMKACNDDAIAEHVTCGIHFHPASELLEKTAFGRDDVGLCRTCKRPQLMHATKQESDNWKPDGAAHKALQENENVPEVQFSLARSTMSHGFMTRVDTNVEDNRSAIKEGVDLAMAFLEKYNSGE</sequence>
<reference evidence="1" key="1">
    <citation type="submission" date="2021-02" db="EMBL/GenBank/DDBJ databases">
        <authorList>
            <person name="Dougan E. K."/>
            <person name="Rhodes N."/>
            <person name="Thang M."/>
            <person name="Chan C."/>
        </authorList>
    </citation>
    <scope>NUCLEOTIDE SEQUENCE</scope>
</reference>
<dbReference type="AlphaFoldDB" id="A0A812JWV7"/>
<evidence type="ECO:0000313" key="1">
    <source>
        <dbReference type="EMBL" id="CAE7218610.1"/>
    </source>
</evidence>
<dbReference type="SUPFAM" id="SSF53474">
    <property type="entry name" value="alpha/beta-Hydrolases"/>
    <property type="match status" value="1"/>
</dbReference>
<name>A0A812JWV7_9DINO</name>
<accession>A0A812JWV7</accession>
<dbReference type="PANTHER" id="PTHR17630:SF44">
    <property type="entry name" value="PROTEIN AIM2"/>
    <property type="match status" value="1"/>
</dbReference>
<keyword evidence="2" id="KW-1185">Reference proteome</keyword>
<proteinExistence type="predicted"/>
<evidence type="ECO:0000313" key="2">
    <source>
        <dbReference type="Proteomes" id="UP000604046"/>
    </source>
</evidence>
<evidence type="ECO:0008006" key="3">
    <source>
        <dbReference type="Google" id="ProtNLM"/>
    </source>
</evidence>
<dbReference type="Proteomes" id="UP000604046">
    <property type="component" value="Unassembled WGS sequence"/>
</dbReference>
<dbReference type="Gene3D" id="3.40.50.1820">
    <property type="entry name" value="alpha/beta hydrolase"/>
    <property type="match status" value="1"/>
</dbReference>
<feature type="non-terminal residue" evidence="1">
    <location>
        <position position="1"/>
    </location>
</feature>
<protein>
    <recommendedName>
        <fullName evidence="3">Dienelactone hydrolase domain-containing protein</fullName>
    </recommendedName>
</protein>
<dbReference type="OrthoDB" id="17560at2759"/>